<dbReference type="SUPFAM" id="SSF52172">
    <property type="entry name" value="CheY-like"/>
    <property type="match status" value="1"/>
</dbReference>
<feature type="modified residue" description="4-aspartylphosphate" evidence="4">
    <location>
        <position position="55"/>
    </location>
</feature>
<dbReference type="PANTHER" id="PTHR43280:SF28">
    <property type="entry name" value="HTH-TYPE TRANSCRIPTIONAL ACTIVATOR RHAS"/>
    <property type="match status" value="1"/>
</dbReference>
<evidence type="ECO:0000313" key="7">
    <source>
        <dbReference type="EMBL" id="TBW36781.1"/>
    </source>
</evidence>
<evidence type="ECO:0000259" key="5">
    <source>
        <dbReference type="PROSITE" id="PS01124"/>
    </source>
</evidence>
<dbReference type="Pfam" id="PF12833">
    <property type="entry name" value="HTH_18"/>
    <property type="match status" value="1"/>
</dbReference>
<gene>
    <name evidence="7" type="ORF">EYW49_13140</name>
</gene>
<dbReference type="Pfam" id="PF00072">
    <property type="entry name" value="Response_reg"/>
    <property type="match status" value="1"/>
</dbReference>
<dbReference type="AlphaFoldDB" id="A0A4Q9VMG3"/>
<dbReference type="CDD" id="cd17536">
    <property type="entry name" value="REC_YesN-like"/>
    <property type="match status" value="1"/>
</dbReference>
<dbReference type="Proteomes" id="UP000292781">
    <property type="component" value="Unassembled WGS sequence"/>
</dbReference>
<feature type="domain" description="Response regulatory" evidence="6">
    <location>
        <begin position="3"/>
        <end position="120"/>
    </location>
</feature>
<protein>
    <submittedName>
        <fullName evidence="7">Response regulator</fullName>
    </submittedName>
</protein>
<organism evidence="7 8">
    <name type="scientific">Siculibacillus lacustris</name>
    <dbReference type="NCBI Taxonomy" id="1549641"/>
    <lineage>
        <taxon>Bacteria</taxon>
        <taxon>Pseudomonadati</taxon>
        <taxon>Pseudomonadota</taxon>
        <taxon>Alphaproteobacteria</taxon>
        <taxon>Hyphomicrobiales</taxon>
        <taxon>Ancalomicrobiaceae</taxon>
        <taxon>Siculibacillus</taxon>
    </lineage>
</organism>
<keyword evidence="2" id="KW-0238">DNA-binding</keyword>
<keyword evidence="8" id="KW-1185">Reference proteome</keyword>
<dbReference type="OrthoDB" id="9814125at2"/>
<feature type="domain" description="HTH araC/xylS-type" evidence="5">
    <location>
        <begin position="148"/>
        <end position="247"/>
    </location>
</feature>
<dbReference type="PROSITE" id="PS01124">
    <property type="entry name" value="HTH_ARAC_FAMILY_2"/>
    <property type="match status" value="1"/>
</dbReference>
<sequence length="254" mass="27535">MPGLLVVDDTPIVRSTVRNVIERAGITFDPLLEACNGDEAVACARRSAPDVVLMDIRMPGMDGLEAAAIIRAEHPETRIVFFTAYGEFAYVQRALKLGAVDYLLKPLRPAALGDLLARLAAEIATADPHAARPPRVEPAAPTRNDPVARAVAYIQRNYKSASISLGEVAEASHLSPSHLAHRFRKEVGTGYQHYVTGLRIGAARSLLVTSDLSIPEIAEEVGYPNLTNFYRLFQRETGMTPAAFRRGPPRPAAG</sequence>
<dbReference type="GO" id="GO:0000160">
    <property type="term" value="P:phosphorelay signal transduction system"/>
    <property type="evidence" value="ECO:0007669"/>
    <property type="project" value="InterPro"/>
</dbReference>
<dbReference type="InterPro" id="IPR020449">
    <property type="entry name" value="Tscrpt_reg_AraC-type_HTH"/>
</dbReference>
<evidence type="ECO:0000256" key="4">
    <source>
        <dbReference type="PROSITE-ProRule" id="PRU00169"/>
    </source>
</evidence>
<evidence type="ECO:0000259" key="6">
    <source>
        <dbReference type="PROSITE" id="PS50110"/>
    </source>
</evidence>
<keyword evidence="3" id="KW-0804">Transcription</keyword>
<dbReference type="SMART" id="SM00448">
    <property type="entry name" value="REC"/>
    <property type="match status" value="1"/>
</dbReference>
<dbReference type="RefSeq" id="WP_131310045.1">
    <property type="nucleotide sequence ID" value="NZ_SJFN01000018.1"/>
</dbReference>
<dbReference type="InterPro" id="IPR018062">
    <property type="entry name" value="HTH_AraC-typ_CS"/>
</dbReference>
<dbReference type="InterPro" id="IPR001789">
    <property type="entry name" value="Sig_transdc_resp-reg_receiver"/>
</dbReference>
<keyword evidence="4" id="KW-0597">Phosphoprotein</keyword>
<keyword evidence="1" id="KW-0805">Transcription regulation</keyword>
<dbReference type="PROSITE" id="PS50110">
    <property type="entry name" value="RESPONSE_REGULATORY"/>
    <property type="match status" value="1"/>
</dbReference>
<dbReference type="Gene3D" id="3.40.50.2300">
    <property type="match status" value="1"/>
</dbReference>
<dbReference type="GO" id="GO:0003700">
    <property type="term" value="F:DNA-binding transcription factor activity"/>
    <property type="evidence" value="ECO:0007669"/>
    <property type="project" value="InterPro"/>
</dbReference>
<dbReference type="PRINTS" id="PR00032">
    <property type="entry name" value="HTHARAC"/>
</dbReference>
<dbReference type="InterPro" id="IPR011006">
    <property type="entry name" value="CheY-like_superfamily"/>
</dbReference>
<dbReference type="GO" id="GO:0043565">
    <property type="term" value="F:sequence-specific DNA binding"/>
    <property type="evidence" value="ECO:0007669"/>
    <property type="project" value="InterPro"/>
</dbReference>
<evidence type="ECO:0000256" key="2">
    <source>
        <dbReference type="ARBA" id="ARBA00023125"/>
    </source>
</evidence>
<accession>A0A4Q9VMG3</accession>
<dbReference type="PROSITE" id="PS00041">
    <property type="entry name" value="HTH_ARAC_FAMILY_1"/>
    <property type="match status" value="1"/>
</dbReference>
<dbReference type="SMART" id="SM00342">
    <property type="entry name" value="HTH_ARAC"/>
    <property type="match status" value="1"/>
</dbReference>
<dbReference type="SUPFAM" id="SSF46689">
    <property type="entry name" value="Homeodomain-like"/>
    <property type="match status" value="2"/>
</dbReference>
<evidence type="ECO:0000313" key="8">
    <source>
        <dbReference type="Proteomes" id="UP000292781"/>
    </source>
</evidence>
<dbReference type="InterPro" id="IPR009057">
    <property type="entry name" value="Homeodomain-like_sf"/>
</dbReference>
<dbReference type="PANTHER" id="PTHR43280">
    <property type="entry name" value="ARAC-FAMILY TRANSCRIPTIONAL REGULATOR"/>
    <property type="match status" value="1"/>
</dbReference>
<comment type="caution">
    <text evidence="7">The sequence shown here is derived from an EMBL/GenBank/DDBJ whole genome shotgun (WGS) entry which is preliminary data.</text>
</comment>
<dbReference type="InterPro" id="IPR018060">
    <property type="entry name" value="HTH_AraC"/>
</dbReference>
<reference evidence="7 8" key="1">
    <citation type="submission" date="2019-02" db="EMBL/GenBank/DDBJ databases">
        <title>Siculibacillus lacustris gen. nov., sp. nov., a new rosette-forming bacterium isolated from a freshwater crater lake (Lake St. Ana, Romania).</title>
        <authorList>
            <person name="Felfoldi T."/>
            <person name="Marton Z."/>
            <person name="Szabo A."/>
            <person name="Mentes A."/>
            <person name="Boka K."/>
            <person name="Marialigeti K."/>
            <person name="Mathe I."/>
            <person name="Koncz M."/>
            <person name="Schumann P."/>
            <person name="Toth E."/>
        </authorList>
    </citation>
    <scope>NUCLEOTIDE SEQUENCE [LARGE SCALE GENOMIC DNA]</scope>
    <source>
        <strain evidence="7 8">SA-279</strain>
    </source>
</reference>
<proteinExistence type="predicted"/>
<dbReference type="EMBL" id="SJFN01000018">
    <property type="protein sequence ID" value="TBW36781.1"/>
    <property type="molecule type" value="Genomic_DNA"/>
</dbReference>
<dbReference type="Gene3D" id="1.10.10.60">
    <property type="entry name" value="Homeodomain-like"/>
    <property type="match status" value="2"/>
</dbReference>
<evidence type="ECO:0000256" key="1">
    <source>
        <dbReference type="ARBA" id="ARBA00023015"/>
    </source>
</evidence>
<evidence type="ECO:0000256" key="3">
    <source>
        <dbReference type="ARBA" id="ARBA00023163"/>
    </source>
</evidence>
<name>A0A4Q9VMG3_9HYPH</name>